<feature type="compositionally biased region" description="Basic and acidic residues" evidence="16">
    <location>
        <begin position="838"/>
        <end position="857"/>
    </location>
</feature>
<keyword evidence="7" id="KW-0677">Repeat</keyword>
<evidence type="ECO:0000313" key="20">
    <source>
        <dbReference type="Proteomes" id="UP000663852"/>
    </source>
</evidence>
<keyword evidence="10 14" id="KW-0440">LIM domain</keyword>
<dbReference type="GO" id="GO:0046872">
    <property type="term" value="F:metal ion binding"/>
    <property type="evidence" value="ECO:0007669"/>
    <property type="project" value="UniProtKB-KW"/>
</dbReference>
<evidence type="ECO:0000256" key="8">
    <source>
        <dbReference type="ARBA" id="ARBA00022833"/>
    </source>
</evidence>
<organism evidence="19 20">
    <name type="scientific">Adineta ricciae</name>
    <name type="common">Rotifer</name>
    <dbReference type="NCBI Taxonomy" id="249248"/>
    <lineage>
        <taxon>Eukaryota</taxon>
        <taxon>Metazoa</taxon>
        <taxon>Spiralia</taxon>
        <taxon>Gnathifera</taxon>
        <taxon>Rotifera</taxon>
        <taxon>Eurotatoria</taxon>
        <taxon>Bdelloidea</taxon>
        <taxon>Adinetida</taxon>
        <taxon>Adinetidae</taxon>
        <taxon>Adineta</taxon>
    </lineage>
</organism>
<dbReference type="Proteomes" id="UP000663852">
    <property type="component" value="Unassembled WGS sequence"/>
</dbReference>
<dbReference type="Pfam" id="PF00400">
    <property type="entry name" value="WD40"/>
    <property type="match status" value="2"/>
</dbReference>
<dbReference type="InterPro" id="IPR001680">
    <property type="entry name" value="WD40_rpt"/>
</dbReference>
<evidence type="ECO:0000256" key="4">
    <source>
        <dbReference type="ARBA" id="ARBA00022574"/>
    </source>
</evidence>
<dbReference type="GO" id="GO:0045503">
    <property type="term" value="F:dynein light chain binding"/>
    <property type="evidence" value="ECO:0007669"/>
    <property type="project" value="TreeGrafter"/>
</dbReference>
<dbReference type="GO" id="GO:0036158">
    <property type="term" value="P:outer dynein arm assembly"/>
    <property type="evidence" value="ECO:0007669"/>
    <property type="project" value="TreeGrafter"/>
</dbReference>
<dbReference type="SUPFAM" id="SSF50978">
    <property type="entry name" value="WD40 repeat-like"/>
    <property type="match status" value="1"/>
</dbReference>
<comment type="caution">
    <text evidence="19">The sequence shown here is derived from an EMBL/GenBank/DDBJ whole genome shotgun (WGS) entry which is preliminary data.</text>
</comment>
<gene>
    <name evidence="19" type="ORF">EDS130_LOCUS40085</name>
</gene>
<dbReference type="PANTHER" id="PTHR12442">
    <property type="entry name" value="DYNEIN INTERMEDIATE CHAIN"/>
    <property type="match status" value="1"/>
</dbReference>
<evidence type="ECO:0000256" key="10">
    <source>
        <dbReference type="ARBA" id="ARBA00023038"/>
    </source>
</evidence>
<dbReference type="InterPro" id="IPR050687">
    <property type="entry name" value="Dynein_IC"/>
</dbReference>
<accession>A0A815Q977</accession>
<dbReference type="InterPro" id="IPR001660">
    <property type="entry name" value="SAM"/>
</dbReference>
<evidence type="ECO:0000256" key="14">
    <source>
        <dbReference type="PROSITE-ProRule" id="PRU00125"/>
    </source>
</evidence>
<feature type="region of interest" description="Disordered" evidence="16">
    <location>
        <begin position="751"/>
        <end position="783"/>
    </location>
</feature>
<feature type="region of interest" description="Disordered" evidence="16">
    <location>
        <begin position="838"/>
        <end position="863"/>
    </location>
</feature>
<feature type="region of interest" description="Disordered" evidence="16">
    <location>
        <begin position="614"/>
        <end position="661"/>
    </location>
</feature>
<proteinExistence type="inferred from homology"/>
<dbReference type="InterPro" id="IPR015943">
    <property type="entry name" value="WD40/YVTN_repeat-like_dom_sf"/>
</dbReference>
<feature type="domain" description="SAM" evidence="18">
    <location>
        <begin position="103"/>
        <end position="169"/>
    </location>
</feature>
<dbReference type="GO" id="GO:0036157">
    <property type="term" value="C:outer dynein arm"/>
    <property type="evidence" value="ECO:0007669"/>
    <property type="project" value="TreeGrafter"/>
</dbReference>
<comment type="subcellular location">
    <subcellularLocation>
        <location evidence="1">Cytoplasm</location>
        <location evidence="1">Cytoskeleton</location>
        <location evidence="1">Cilium axoneme</location>
    </subcellularLocation>
</comment>
<keyword evidence="5" id="KW-0493">Microtubule</keyword>
<dbReference type="InterPro" id="IPR013761">
    <property type="entry name" value="SAM/pointed_sf"/>
</dbReference>
<keyword evidence="3" id="KW-0963">Cytoplasm</keyword>
<evidence type="ECO:0000259" key="18">
    <source>
        <dbReference type="PROSITE" id="PS50105"/>
    </source>
</evidence>
<keyword evidence="13" id="KW-0966">Cell projection</keyword>
<evidence type="ECO:0000313" key="19">
    <source>
        <dbReference type="EMBL" id="CAF1459917.1"/>
    </source>
</evidence>
<dbReference type="EMBL" id="CAJNOJ010000472">
    <property type="protein sequence ID" value="CAF1459917.1"/>
    <property type="molecule type" value="Genomic_DNA"/>
</dbReference>
<evidence type="ECO:0000256" key="3">
    <source>
        <dbReference type="ARBA" id="ARBA00022490"/>
    </source>
</evidence>
<evidence type="ECO:0000256" key="9">
    <source>
        <dbReference type="ARBA" id="ARBA00023017"/>
    </source>
</evidence>
<keyword evidence="8 14" id="KW-0862">Zinc</keyword>
<keyword evidence="4 15" id="KW-0853">WD repeat</keyword>
<evidence type="ECO:0000256" key="1">
    <source>
        <dbReference type="ARBA" id="ARBA00004430"/>
    </source>
</evidence>
<dbReference type="InterPro" id="IPR036322">
    <property type="entry name" value="WD40_repeat_dom_sf"/>
</dbReference>
<dbReference type="PROSITE" id="PS50105">
    <property type="entry name" value="SAM_DOMAIN"/>
    <property type="match status" value="1"/>
</dbReference>
<feature type="compositionally biased region" description="Basic residues" evidence="16">
    <location>
        <begin position="773"/>
        <end position="783"/>
    </location>
</feature>
<dbReference type="SUPFAM" id="SSF47769">
    <property type="entry name" value="SAM/Pointed domain"/>
    <property type="match status" value="1"/>
</dbReference>
<evidence type="ECO:0000256" key="15">
    <source>
        <dbReference type="PROSITE-ProRule" id="PRU00221"/>
    </source>
</evidence>
<dbReference type="GO" id="GO:0005874">
    <property type="term" value="C:microtubule"/>
    <property type="evidence" value="ECO:0007669"/>
    <property type="project" value="UniProtKB-KW"/>
</dbReference>
<dbReference type="PROSITE" id="PS50023">
    <property type="entry name" value="LIM_DOMAIN_2"/>
    <property type="match status" value="1"/>
</dbReference>
<evidence type="ECO:0000256" key="5">
    <source>
        <dbReference type="ARBA" id="ARBA00022701"/>
    </source>
</evidence>
<evidence type="ECO:0000256" key="11">
    <source>
        <dbReference type="ARBA" id="ARBA00023175"/>
    </source>
</evidence>
<dbReference type="Pfam" id="PF00412">
    <property type="entry name" value="LIM"/>
    <property type="match status" value="1"/>
</dbReference>
<dbReference type="Gene3D" id="2.130.10.10">
    <property type="entry name" value="YVTN repeat-like/Quinoprotein amine dehydrogenase"/>
    <property type="match status" value="2"/>
</dbReference>
<name>A0A815Q977_ADIRI</name>
<feature type="repeat" description="WD" evidence="15">
    <location>
        <begin position="1137"/>
        <end position="1179"/>
    </location>
</feature>
<dbReference type="Gene3D" id="2.10.110.10">
    <property type="entry name" value="Cysteine Rich Protein"/>
    <property type="match status" value="1"/>
</dbReference>
<evidence type="ECO:0000259" key="17">
    <source>
        <dbReference type="PROSITE" id="PS50023"/>
    </source>
</evidence>
<evidence type="ECO:0000256" key="16">
    <source>
        <dbReference type="SAM" id="MobiDB-lite"/>
    </source>
</evidence>
<dbReference type="GO" id="GO:0003341">
    <property type="term" value="P:cilium movement"/>
    <property type="evidence" value="ECO:0007669"/>
    <property type="project" value="TreeGrafter"/>
</dbReference>
<dbReference type="PROSITE" id="PS50082">
    <property type="entry name" value="WD_REPEATS_2"/>
    <property type="match status" value="1"/>
</dbReference>
<evidence type="ECO:0000256" key="6">
    <source>
        <dbReference type="ARBA" id="ARBA00022723"/>
    </source>
</evidence>
<comment type="similarity">
    <text evidence="2">Belongs to the dynein intermediate chain family.</text>
</comment>
<evidence type="ECO:0000256" key="13">
    <source>
        <dbReference type="ARBA" id="ARBA00023273"/>
    </source>
</evidence>
<dbReference type="SMART" id="SM00320">
    <property type="entry name" value="WD40"/>
    <property type="match status" value="4"/>
</dbReference>
<evidence type="ECO:0000256" key="12">
    <source>
        <dbReference type="ARBA" id="ARBA00023212"/>
    </source>
</evidence>
<dbReference type="PANTHER" id="PTHR12442:SF11">
    <property type="entry name" value="DYNEIN AXONEMAL INTERMEDIATE CHAIN 1"/>
    <property type="match status" value="1"/>
</dbReference>
<dbReference type="GO" id="GO:0045504">
    <property type="term" value="F:dynein heavy chain binding"/>
    <property type="evidence" value="ECO:0007669"/>
    <property type="project" value="TreeGrafter"/>
</dbReference>
<protein>
    <submittedName>
        <fullName evidence="19">Uncharacterized protein</fullName>
    </submittedName>
</protein>
<dbReference type="PROSITE" id="PS00478">
    <property type="entry name" value="LIM_DOMAIN_1"/>
    <property type="match status" value="1"/>
</dbReference>
<keyword evidence="9" id="KW-0243">Dynein</keyword>
<sequence length="1308" mass="147714">MFTTSTHLICPACLTSVIGLADKMHYARKIWHKVCFCCKVCSVQLNSLNVRMRDDDSFTLYCLRHYPEEDNVSMYSETSTLVSSYDMKHSRLGHHEHDNPLYWTVDDVVKWLNEISLQQYEETFRKNNIDGSVLMDESDGIDNDTLQQLIPALGSQLKFRKALRMLRNTRTSQRPGSAVNNAPKQDPEIHLKLLQTIQQQSEHITSLISTVSAQTKQIDVLVTKMIPNSRLMPVDAFTKSSSVVQNQLLDLPSNISKIPLASADTSPSDVPVIDSVAPSVLSLPSNVRVPATATPVPTAVDGPQGSTGVTFPAVIHPNIEGVAIKPVIDDKYNYENYGHYTVTIFDQQSENALVQTVVNVVPENEICMPKKFVLRDSVNNVLAGATVKLKLHDEVVFTGTTDETGTVIMPTTLQKNCYEVDIKAKDCQHKPSVFRMIVYENRGSDVNTQFICRQLESDQVEIVLKWNRLPRDLDSHLYVSDGRHVFYESKVEGNVSLDYDVTNGYGPETIKLKLEPNLRYLYVVHRYSRDGFLTKSGATVTINNGTQMASATSPYQVVQIPVVNQPNANFWIVCEIDGTTKNITIFENEFELHNNYSSTECQATMKARTGAEKKAAQPVAGGVTGQRRLSQVHRGSTGGYRDDDQEGGNMPTSYIEDALGRSDDPLKLTDAELNEEHTRILTARNPQAAENIVRYNYKERIYKAIPHVDQLAVHFQMDSNMIHKDSEDAKRQATLDTGDHEQEVVETETVAIGTDGDATARDGDEDDEDKPKKPARAGGKAKKLTNQFNFSERASQTYNNPVRNRETFVEQTPRATFTDNVSQWSIFDAYNDDFEQQQKLKEKESKKHTLKKEEDKKKKFVPSDQQAGDEFTKFVRSKTATVSLKILERMINQNTFDDIAQDFKYWEDAADEYREQQGSLLPLWLFQYEMVKKLSCTNLAWNSQYPDLFAAAFGSYDFLKQSRGMFLIYSLKNPSFPENTFPTDSGVMSLDFHPKHSNLLCCGFYDGSVAVYNIADENKRPKYQSTARSGKHTDPVWQVRWQKDDLDNNLNFYSVSSDGRVVCWTLVKSDLMYTDIVQLKLEKPATEVDEGVPLTTLGCGTCFDFNKQQDYLFIVGTEEGKIHKCSKSYNNQFLDTIDAHHMAVYAVRWNTYHPKIFASCSADWTVKIWDINYKDPLFVYDLGSAVGDVAWAPYSSTVFAACTADGKVYVFDLNVNKYEPLCEQIVVQKKRTKLTHVAFNQRHPILLVGDDRGNVITLKLSPNLRKKPKVKKGQEVPEGPEAENAKLDKILALIRDPDASKNKPTTSS</sequence>
<dbReference type="Pfam" id="PF00536">
    <property type="entry name" value="SAM_1"/>
    <property type="match status" value="1"/>
</dbReference>
<dbReference type="InterPro" id="IPR001781">
    <property type="entry name" value="Znf_LIM"/>
</dbReference>
<keyword evidence="12" id="KW-0206">Cytoskeleton</keyword>
<dbReference type="OrthoDB" id="25654at2759"/>
<feature type="domain" description="LIM zinc-binding" evidence="17">
    <location>
        <begin position="8"/>
        <end position="72"/>
    </location>
</feature>
<keyword evidence="11" id="KW-0505">Motor protein</keyword>
<reference evidence="19" key="1">
    <citation type="submission" date="2021-02" db="EMBL/GenBank/DDBJ databases">
        <authorList>
            <person name="Nowell W R."/>
        </authorList>
    </citation>
    <scope>NUCLEOTIDE SEQUENCE</scope>
</reference>
<keyword evidence="6 14" id="KW-0479">Metal-binding</keyword>
<evidence type="ECO:0000256" key="2">
    <source>
        <dbReference type="ARBA" id="ARBA00011059"/>
    </source>
</evidence>
<evidence type="ECO:0000256" key="7">
    <source>
        <dbReference type="ARBA" id="ARBA00022737"/>
    </source>
</evidence>
<dbReference type="SMART" id="SM00132">
    <property type="entry name" value="LIM"/>
    <property type="match status" value="1"/>
</dbReference>
<dbReference type="SMART" id="SM00454">
    <property type="entry name" value="SAM"/>
    <property type="match status" value="1"/>
</dbReference>
<dbReference type="Gene3D" id="1.10.150.50">
    <property type="entry name" value="Transcription Factor, Ets-1"/>
    <property type="match status" value="1"/>
</dbReference>
<dbReference type="PROSITE" id="PS50294">
    <property type="entry name" value="WD_REPEATS_REGION"/>
    <property type="match status" value="1"/>
</dbReference>
<dbReference type="FunFam" id="2.130.10.10:FF:000251">
    <property type="entry name" value="Dynein axonemal intermediate chain 1"/>
    <property type="match status" value="1"/>
</dbReference>